<dbReference type="PANTHER" id="PTHR24305">
    <property type="entry name" value="CYTOCHROME P450"/>
    <property type="match status" value="1"/>
</dbReference>
<feature type="binding site" description="axial binding residue" evidence="13">
    <location>
        <position position="473"/>
    </location>
    <ligand>
        <name>heme</name>
        <dbReference type="ChEBI" id="CHEBI:30413"/>
    </ligand>
    <ligandPart>
        <name>Fe</name>
        <dbReference type="ChEBI" id="CHEBI:18248"/>
    </ligandPart>
</feature>
<evidence type="ECO:0000256" key="4">
    <source>
        <dbReference type="ARBA" id="ARBA00010617"/>
    </source>
</evidence>
<keyword evidence="9" id="KW-0560">Oxidoreductase</keyword>
<evidence type="ECO:0000313" key="15">
    <source>
        <dbReference type="Proteomes" id="UP001063166"/>
    </source>
</evidence>
<evidence type="ECO:0000256" key="3">
    <source>
        <dbReference type="ARBA" id="ARBA00004721"/>
    </source>
</evidence>
<evidence type="ECO:0000256" key="9">
    <source>
        <dbReference type="ARBA" id="ARBA00023002"/>
    </source>
</evidence>
<dbReference type="InterPro" id="IPR002401">
    <property type="entry name" value="Cyt_P450_E_grp-I"/>
</dbReference>
<keyword evidence="15" id="KW-1185">Reference proteome</keyword>
<evidence type="ECO:0000256" key="7">
    <source>
        <dbReference type="ARBA" id="ARBA00022723"/>
    </source>
</evidence>
<dbReference type="PRINTS" id="PR00385">
    <property type="entry name" value="P450"/>
</dbReference>
<comment type="pathway">
    <text evidence="3">Secondary metabolite biosynthesis; terpenoid biosynthesis.</text>
</comment>
<proteinExistence type="inferred from homology"/>
<evidence type="ECO:0000256" key="13">
    <source>
        <dbReference type="PIRSR" id="PIRSR602401-1"/>
    </source>
</evidence>
<evidence type="ECO:0000256" key="5">
    <source>
        <dbReference type="ARBA" id="ARBA00022617"/>
    </source>
</evidence>
<dbReference type="GO" id="GO:0004497">
    <property type="term" value="F:monooxygenase activity"/>
    <property type="evidence" value="ECO:0007669"/>
    <property type="project" value="UniProtKB-KW"/>
</dbReference>
<keyword evidence="5 13" id="KW-0349">Heme</keyword>
<dbReference type="GO" id="GO:0005506">
    <property type="term" value="F:iron ion binding"/>
    <property type="evidence" value="ECO:0007669"/>
    <property type="project" value="InterPro"/>
</dbReference>
<dbReference type="GO" id="GO:0016020">
    <property type="term" value="C:membrane"/>
    <property type="evidence" value="ECO:0007669"/>
    <property type="project" value="UniProtKB-SubCell"/>
</dbReference>
<keyword evidence="6" id="KW-0812">Transmembrane</keyword>
<dbReference type="PANTHER" id="PTHR24305:SF166">
    <property type="entry name" value="CYTOCHROME P450 12A4, MITOCHONDRIAL-RELATED"/>
    <property type="match status" value="1"/>
</dbReference>
<keyword evidence="12" id="KW-0472">Membrane</keyword>
<dbReference type="SUPFAM" id="SSF48264">
    <property type="entry name" value="Cytochrome P450"/>
    <property type="match status" value="1"/>
</dbReference>
<comment type="subcellular location">
    <subcellularLocation>
        <location evidence="2">Membrane</location>
    </subcellularLocation>
</comment>
<name>A0A9P3PMY6_LYOSH</name>
<evidence type="ECO:0000256" key="12">
    <source>
        <dbReference type="ARBA" id="ARBA00023136"/>
    </source>
</evidence>
<reference evidence="14" key="1">
    <citation type="submission" date="2022-07" db="EMBL/GenBank/DDBJ databases">
        <title>The genome of Lyophyllum shimeji provides insight into the initial evolution of ectomycorrhizal fungal genome.</title>
        <authorList>
            <person name="Kobayashi Y."/>
            <person name="Shibata T."/>
            <person name="Hirakawa H."/>
            <person name="Shigenobu S."/>
            <person name="Nishiyama T."/>
            <person name="Yamada A."/>
            <person name="Hasebe M."/>
            <person name="Kawaguchi M."/>
        </authorList>
    </citation>
    <scope>NUCLEOTIDE SEQUENCE</scope>
    <source>
        <strain evidence="14">AT787</strain>
    </source>
</reference>
<gene>
    <name evidence="14" type="ORF">LshimejAT787_0600100</name>
</gene>
<dbReference type="AlphaFoldDB" id="A0A9P3PMY6"/>
<dbReference type="InterPro" id="IPR001128">
    <property type="entry name" value="Cyt_P450"/>
</dbReference>
<evidence type="ECO:0000256" key="1">
    <source>
        <dbReference type="ARBA" id="ARBA00001971"/>
    </source>
</evidence>
<comment type="cofactor">
    <cofactor evidence="1 13">
        <name>heme</name>
        <dbReference type="ChEBI" id="CHEBI:30413"/>
    </cofactor>
</comment>
<evidence type="ECO:0000256" key="8">
    <source>
        <dbReference type="ARBA" id="ARBA00022989"/>
    </source>
</evidence>
<accession>A0A9P3PMY6</accession>
<dbReference type="Proteomes" id="UP001063166">
    <property type="component" value="Unassembled WGS sequence"/>
</dbReference>
<dbReference type="EMBL" id="BRPK01000006">
    <property type="protein sequence ID" value="GLB38848.1"/>
    <property type="molecule type" value="Genomic_DNA"/>
</dbReference>
<dbReference type="GO" id="GO:0020037">
    <property type="term" value="F:heme binding"/>
    <property type="evidence" value="ECO:0007669"/>
    <property type="project" value="InterPro"/>
</dbReference>
<keyword evidence="11" id="KW-0503">Monooxygenase</keyword>
<dbReference type="OrthoDB" id="1470350at2759"/>
<organism evidence="14 15">
    <name type="scientific">Lyophyllum shimeji</name>
    <name type="common">Hon-shimeji</name>
    <name type="synonym">Tricholoma shimeji</name>
    <dbReference type="NCBI Taxonomy" id="47721"/>
    <lineage>
        <taxon>Eukaryota</taxon>
        <taxon>Fungi</taxon>
        <taxon>Dikarya</taxon>
        <taxon>Basidiomycota</taxon>
        <taxon>Agaricomycotina</taxon>
        <taxon>Agaricomycetes</taxon>
        <taxon>Agaricomycetidae</taxon>
        <taxon>Agaricales</taxon>
        <taxon>Tricholomatineae</taxon>
        <taxon>Lyophyllaceae</taxon>
        <taxon>Lyophyllum</taxon>
    </lineage>
</organism>
<comment type="caution">
    <text evidence="14">The sequence shown here is derived from an EMBL/GenBank/DDBJ whole genome shotgun (WGS) entry which is preliminary data.</text>
</comment>
<dbReference type="InterPro" id="IPR050121">
    <property type="entry name" value="Cytochrome_P450_monoxygenase"/>
</dbReference>
<evidence type="ECO:0000256" key="6">
    <source>
        <dbReference type="ARBA" id="ARBA00022692"/>
    </source>
</evidence>
<keyword evidence="10 13" id="KW-0408">Iron</keyword>
<dbReference type="InterPro" id="IPR036396">
    <property type="entry name" value="Cyt_P450_sf"/>
</dbReference>
<dbReference type="GO" id="GO:0016705">
    <property type="term" value="F:oxidoreductase activity, acting on paired donors, with incorporation or reduction of molecular oxygen"/>
    <property type="evidence" value="ECO:0007669"/>
    <property type="project" value="InterPro"/>
</dbReference>
<dbReference type="PRINTS" id="PR00463">
    <property type="entry name" value="EP450I"/>
</dbReference>
<protein>
    <submittedName>
        <fullName evidence="14">Cytochrome P450</fullName>
    </submittedName>
</protein>
<keyword evidence="7 13" id="KW-0479">Metal-binding</keyword>
<evidence type="ECO:0000313" key="14">
    <source>
        <dbReference type="EMBL" id="GLB38848.1"/>
    </source>
</evidence>
<comment type="similarity">
    <text evidence="4">Belongs to the cytochrome P450 family.</text>
</comment>
<evidence type="ECO:0000256" key="10">
    <source>
        <dbReference type="ARBA" id="ARBA00023004"/>
    </source>
</evidence>
<evidence type="ECO:0000256" key="2">
    <source>
        <dbReference type="ARBA" id="ARBA00004370"/>
    </source>
</evidence>
<dbReference type="Pfam" id="PF00067">
    <property type="entry name" value="p450"/>
    <property type="match status" value="1"/>
</dbReference>
<keyword evidence="8" id="KW-1133">Transmembrane helix</keyword>
<evidence type="ECO:0000256" key="11">
    <source>
        <dbReference type="ARBA" id="ARBA00023033"/>
    </source>
</evidence>
<dbReference type="Gene3D" id="1.10.630.10">
    <property type="entry name" value="Cytochrome P450"/>
    <property type="match status" value="1"/>
</dbReference>
<sequence>MTATLFRLSPLDAAVVVASGLLFVVIKYVKRGMEPVTKLPCPPSAQAHWLWGHEYAIWEGEASRKYFEWTELLGPVFRVKAAFFQRDVIVAGDAASSTHVLQYAYRYEKAPGFLPITVKLLGRGVVWAHGNEHKHQRKLITPAFTVSAVRGMEADVFESAEKLVNRLKSVIESRGDGTVVNIEPHVASCTLDVIGRIAFGHDFGSGESSDAKAISEAWHKDVVLGRTFAGFLAPILIGSFPWINNLPIPALQQDGVTKQIALRLATRILAENRENLKVGGGRDILSLLVRDSEQRKKETGEALEDWQLLENISTFIMVGHETTSCSVIFTLLELARHPEVQARLQAEIRALNDFNYEDLSKLEYLDAVTKEGLRLHPASPRTDRIALEDDVIPLSTPIQTRGGKTITEIPVKAGQVIQVPLSVLNCNPAIWGADAYEFKPSRWLTPGGPADADAMPRGPYSNLATFVDGPRTCIGWRLAVMEFKVILAVLIRDFVFETTGARIEEYISGTLQAFCEGKGANMPLKIRLAA</sequence>